<reference evidence="1" key="1">
    <citation type="submission" date="2023-03" db="EMBL/GenBank/DDBJ databases">
        <title>Massive genome expansion in bonnet fungi (Mycena s.s.) driven by repeated elements and novel gene families across ecological guilds.</title>
        <authorList>
            <consortium name="Lawrence Berkeley National Laboratory"/>
            <person name="Harder C.B."/>
            <person name="Miyauchi S."/>
            <person name="Viragh M."/>
            <person name="Kuo A."/>
            <person name="Thoen E."/>
            <person name="Andreopoulos B."/>
            <person name="Lu D."/>
            <person name="Skrede I."/>
            <person name="Drula E."/>
            <person name="Henrissat B."/>
            <person name="Morin E."/>
            <person name="Kohler A."/>
            <person name="Barry K."/>
            <person name="LaButti K."/>
            <person name="Morin E."/>
            <person name="Salamov A."/>
            <person name="Lipzen A."/>
            <person name="Mereny Z."/>
            <person name="Hegedus B."/>
            <person name="Baldrian P."/>
            <person name="Stursova M."/>
            <person name="Weitz H."/>
            <person name="Taylor A."/>
            <person name="Grigoriev I.V."/>
            <person name="Nagy L.G."/>
            <person name="Martin F."/>
            <person name="Kauserud H."/>
        </authorList>
    </citation>
    <scope>NUCLEOTIDE SEQUENCE</scope>
    <source>
        <strain evidence="1">CBHHK200</strain>
    </source>
</reference>
<gene>
    <name evidence="1" type="ORF">C8F04DRAFT_1069952</name>
</gene>
<dbReference type="EMBL" id="JARJCM010000006">
    <property type="protein sequence ID" value="KAJ7044900.1"/>
    <property type="molecule type" value="Genomic_DNA"/>
</dbReference>
<proteinExistence type="predicted"/>
<evidence type="ECO:0000313" key="2">
    <source>
        <dbReference type="Proteomes" id="UP001218188"/>
    </source>
</evidence>
<keyword evidence="2" id="KW-1185">Reference proteome</keyword>
<name>A0AAD6XE21_9AGAR</name>
<dbReference type="Gene3D" id="3.80.10.10">
    <property type="entry name" value="Ribonuclease Inhibitor"/>
    <property type="match status" value="1"/>
</dbReference>
<protein>
    <submittedName>
        <fullName evidence="1">Uncharacterized protein</fullName>
    </submittedName>
</protein>
<dbReference type="InterPro" id="IPR032675">
    <property type="entry name" value="LRR_dom_sf"/>
</dbReference>
<dbReference type="SUPFAM" id="SSF52047">
    <property type="entry name" value="RNI-like"/>
    <property type="match status" value="1"/>
</dbReference>
<comment type="caution">
    <text evidence="1">The sequence shown here is derived from an EMBL/GenBank/DDBJ whole genome shotgun (WGS) entry which is preliminary data.</text>
</comment>
<dbReference type="AlphaFoldDB" id="A0AAD6XE21"/>
<evidence type="ECO:0000313" key="1">
    <source>
        <dbReference type="EMBL" id="KAJ7044900.1"/>
    </source>
</evidence>
<accession>A0AAD6XE21</accession>
<organism evidence="1 2">
    <name type="scientific">Mycena alexandri</name>
    <dbReference type="NCBI Taxonomy" id="1745969"/>
    <lineage>
        <taxon>Eukaryota</taxon>
        <taxon>Fungi</taxon>
        <taxon>Dikarya</taxon>
        <taxon>Basidiomycota</taxon>
        <taxon>Agaricomycotina</taxon>
        <taxon>Agaricomycetes</taxon>
        <taxon>Agaricomycetidae</taxon>
        <taxon>Agaricales</taxon>
        <taxon>Marasmiineae</taxon>
        <taxon>Mycenaceae</taxon>
        <taxon>Mycena</taxon>
    </lineage>
</organism>
<dbReference type="Proteomes" id="UP001218188">
    <property type="component" value="Unassembled WGS sequence"/>
</dbReference>
<sequence length="361" mass="40662">MKEIVDTWFSRAGALPLSFTWSGLVEKEEAEINSILRPLASQLIDLRIRFSSASRVSDLIDNVSFPLLQTLDLTGGSGIAPSPAALPIFTFRESPRLRYLVLHGISPASLIGVRWERLERLSVTNVQECLDVLSRCTSLLMYEPYGSSQNSYHADQQTISHPQVTNLVLASNNHEMLRYLALPALRDLTLCVQRLGDEDMLSFLSRSRGELRSFTVYYVGQGPLVLALPWFQYMMYLTILSLSELAAQSRTNFVRALNRQHDPGFLPALETLMLTDWKSDQLDTQAVDALHSRTASQEAERGKTALTQLKSFVFLWMPEGPYTADSAGMKSLIRDHRVVLRDLEMRGMEVYVGTESKNHFG</sequence>